<dbReference type="SUPFAM" id="SSF53383">
    <property type="entry name" value="PLP-dependent transferases"/>
    <property type="match status" value="1"/>
</dbReference>
<dbReference type="Proteomes" id="UP000673691">
    <property type="component" value="Unassembled WGS sequence"/>
</dbReference>
<accession>A0A8H7ZZQ3</accession>
<comment type="caution">
    <text evidence="4">The sequence shown here is derived from an EMBL/GenBank/DDBJ whole genome shotgun (WGS) entry which is preliminary data.</text>
</comment>
<keyword evidence="1" id="KW-0560">Oxidoreductase</keyword>
<dbReference type="PANTHER" id="PTHR11773">
    <property type="entry name" value="GLYCINE DEHYDROGENASE, DECARBOXYLATING"/>
    <property type="match status" value="1"/>
</dbReference>
<evidence type="ECO:0000313" key="4">
    <source>
        <dbReference type="EMBL" id="KAG5462334.1"/>
    </source>
</evidence>
<organism evidence="4 5">
    <name type="scientific">Olpidium bornovanus</name>
    <dbReference type="NCBI Taxonomy" id="278681"/>
    <lineage>
        <taxon>Eukaryota</taxon>
        <taxon>Fungi</taxon>
        <taxon>Fungi incertae sedis</taxon>
        <taxon>Olpidiomycota</taxon>
        <taxon>Olpidiomycotina</taxon>
        <taxon>Olpidiomycetes</taxon>
        <taxon>Olpidiales</taxon>
        <taxon>Olpidiaceae</taxon>
        <taxon>Olpidium</taxon>
    </lineage>
</organism>
<evidence type="ECO:0000256" key="1">
    <source>
        <dbReference type="ARBA" id="ARBA00023002"/>
    </source>
</evidence>
<reference evidence="4 5" key="1">
    <citation type="journal article" name="Sci. Rep.">
        <title>Genome-scale phylogenetic analyses confirm Olpidium as the closest living zoosporic fungus to the non-flagellated, terrestrial fungi.</title>
        <authorList>
            <person name="Chang Y."/>
            <person name="Rochon D."/>
            <person name="Sekimoto S."/>
            <person name="Wang Y."/>
            <person name="Chovatia M."/>
            <person name="Sandor L."/>
            <person name="Salamov A."/>
            <person name="Grigoriev I.V."/>
            <person name="Stajich J.E."/>
            <person name="Spatafora J.W."/>
        </authorList>
    </citation>
    <scope>NUCLEOTIDE SEQUENCE [LARGE SCALE GENOMIC DNA]</scope>
    <source>
        <strain evidence="4">S191</strain>
    </source>
</reference>
<evidence type="ECO:0000313" key="5">
    <source>
        <dbReference type="Proteomes" id="UP000673691"/>
    </source>
</evidence>
<dbReference type="FunFam" id="3.40.640.10:FF:000005">
    <property type="entry name" value="Glycine dehydrogenase (decarboxylating), mitochondrial"/>
    <property type="match status" value="1"/>
</dbReference>
<sequence>MLKTFGLTELEQLVAKVVPEQVRLKRGVGVLGSMAPDGLTESELLTTLKKISSQNKVLLFQSCRRSGGCGYTNVLLPNVIKRNVLENPGWYTQYTPYQPEVAQGRLLSLLNYQTMVKDLTGLPIANASLLDEGTAAAEAMIMCYSTANRKRSKFFVDDAVHPQTLACLRTRAEGFKIEIVLGNWRTVDFEPIKDDLAGVIVQYPNSYGSIDDYTEFAQRVHSYGGLVVAATDLMALTLLKPPGEFGADIAVGSSQRFGVPMAYGGPHAAFFSCREDQRRRLPGRIVGVSRDADGKMALRLSLQTREQHIRREKATSNICTAQVLLANMAALYAVFHGPGVSKRLTGRCDCCCMPQS</sequence>
<name>A0A8H7ZZQ3_9FUNG</name>
<dbReference type="GO" id="GO:0004375">
    <property type="term" value="F:glycine dehydrogenase (decarboxylating) activity"/>
    <property type="evidence" value="ECO:0007669"/>
    <property type="project" value="InterPro"/>
</dbReference>
<keyword evidence="5" id="KW-1185">Reference proteome</keyword>
<dbReference type="InterPro" id="IPR049315">
    <property type="entry name" value="GDC-P_N"/>
</dbReference>
<dbReference type="OrthoDB" id="6537869at2759"/>
<dbReference type="Gene3D" id="3.40.640.10">
    <property type="entry name" value="Type I PLP-dependent aspartate aminotransferase-like (Major domain)"/>
    <property type="match status" value="1"/>
</dbReference>
<dbReference type="InterPro" id="IPR015421">
    <property type="entry name" value="PyrdxlP-dep_Trfase_major"/>
</dbReference>
<dbReference type="GO" id="GO:0016594">
    <property type="term" value="F:glycine binding"/>
    <property type="evidence" value="ECO:0007669"/>
    <property type="project" value="TreeGrafter"/>
</dbReference>
<dbReference type="GO" id="GO:0005960">
    <property type="term" value="C:glycine cleavage complex"/>
    <property type="evidence" value="ECO:0007669"/>
    <property type="project" value="TreeGrafter"/>
</dbReference>
<gene>
    <name evidence="4" type="ORF">BJ554DRAFT_5355</name>
</gene>
<dbReference type="PANTHER" id="PTHR11773:SF1">
    <property type="entry name" value="GLYCINE DEHYDROGENASE (DECARBOXYLATING), MITOCHONDRIAL"/>
    <property type="match status" value="1"/>
</dbReference>
<dbReference type="CDD" id="cd00613">
    <property type="entry name" value="GDC-P"/>
    <property type="match status" value="1"/>
</dbReference>
<proteinExistence type="predicted"/>
<protein>
    <recommendedName>
        <fullName evidence="2">Glycine cleavage system P protein</fullName>
    </recommendedName>
</protein>
<dbReference type="Pfam" id="PF02347">
    <property type="entry name" value="GDC-P"/>
    <property type="match status" value="1"/>
</dbReference>
<dbReference type="GO" id="GO:0030170">
    <property type="term" value="F:pyridoxal phosphate binding"/>
    <property type="evidence" value="ECO:0007669"/>
    <property type="project" value="TreeGrafter"/>
</dbReference>
<feature type="domain" description="Glycine cleavage system P-protein N-terminal" evidence="3">
    <location>
        <begin position="1"/>
        <end position="343"/>
    </location>
</feature>
<dbReference type="EMBL" id="JAEFCI010002287">
    <property type="protein sequence ID" value="KAG5462334.1"/>
    <property type="molecule type" value="Genomic_DNA"/>
</dbReference>
<evidence type="ECO:0000259" key="3">
    <source>
        <dbReference type="Pfam" id="PF02347"/>
    </source>
</evidence>
<evidence type="ECO:0000256" key="2">
    <source>
        <dbReference type="ARBA" id="ARBA00082072"/>
    </source>
</evidence>
<dbReference type="AlphaFoldDB" id="A0A8H7ZZQ3"/>
<dbReference type="InterPro" id="IPR020581">
    <property type="entry name" value="GDC_P"/>
</dbReference>
<dbReference type="InterPro" id="IPR015424">
    <property type="entry name" value="PyrdxlP-dep_Trfase"/>
</dbReference>
<dbReference type="GO" id="GO:0005739">
    <property type="term" value="C:mitochondrion"/>
    <property type="evidence" value="ECO:0007669"/>
    <property type="project" value="TreeGrafter"/>
</dbReference>
<dbReference type="GO" id="GO:0019464">
    <property type="term" value="P:glycine decarboxylation via glycine cleavage system"/>
    <property type="evidence" value="ECO:0007669"/>
    <property type="project" value="TreeGrafter"/>
</dbReference>